<dbReference type="Proteomes" id="UP000019426">
    <property type="component" value="Chromosome M2/40_rep1"/>
</dbReference>
<evidence type="ECO:0000259" key="8">
    <source>
        <dbReference type="Pfam" id="PF01643"/>
    </source>
</evidence>
<evidence type="ECO:0000259" key="9">
    <source>
        <dbReference type="Pfam" id="PF20791"/>
    </source>
</evidence>
<dbReference type="GO" id="GO:0000036">
    <property type="term" value="F:acyl carrier activity"/>
    <property type="evidence" value="ECO:0007669"/>
    <property type="project" value="TreeGrafter"/>
</dbReference>
<keyword evidence="5" id="KW-0809">Transit peptide</keyword>
<gene>
    <name evidence="10" type="ORF">CM240_2674</name>
</gene>
<keyword evidence="7" id="KW-0275">Fatty acid biosynthesis</keyword>
<feature type="domain" description="Acyl-ACP thioesterase-like C-terminal" evidence="9">
    <location>
        <begin position="147"/>
        <end position="242"/>
    </location>
</feature>
<dbReference type="OrthoDB" id="9801517at2"/>
<feature type="domain" description="Acyl-ACP thioesterase N-terminal hotdog" evidence="8">
    <location>
        <begin position="2"/>
        <end position="129"/>
    </location>
</feature>
<evidence type="ECO:0000256" key="2">
    <source>
        <dbReference type="ARBA" id="ARBA00022516"/>
    </source>
</evidence>
<evidence type="ECO:0000256" key="1">
    <source>
        <dbReference type="ARBA" id="ARBA00006500"/>
    </source>
</evidence>
<dbReference type="InterPro" id="IPR045023">
    <property type="entry name" value="FATA/B"/>
</dbReference>
<dbReference type="InterPro" id="IPR029069">
    <property type="entry name" value="HotDog_dom_sf"/>
</dbReference>
<dbReference type="PATRIC" id="fig|1216932.3.peg.2635"/>
<evidence type="ECO:0000256" key="7">
    <source>
        <dbReference type="ARBA" id="ARBA00023160"/>
    </source>
</evidence>
<dbReference type="AlphaFoldDB" id="W6RYR8"/>
<proteinExistence type="inferred from homology"/>
<protein>
    <submittedName>
        <fullName evidence="10">Acyl-ACP thioesterase</fullName>
    </submittedName>
</protein>
<dbReference type="STRING" id="1216932.CM240_2674"/>
<name>W6RYR8_9CLOT</name>
<evidence type="ECO:0000256" key="6">
    <source>
        <dbReference type="ARBA" id="ARBA00023098"/>
    </source>
</evidence>
<dbReference type="Pfam" id="PF20791">
    <property type="entry name" value="Acyl-ACP_TE_C"/>
    <property type="match status" value="1"/>
</dbReference>
<evidence type="ECO:0000256" key="5">
    <source>
        <dbReference type="ARBA" id="ARBA00022946"/>
    </source>
</evidence>
<dbReference type="GO" id="GO:0016297">
    <property type="term" value="F:fatty acyl-[ACP] hydrolase activity"/>
    <property type="evidence" value="ECO:0007669"/>
    <property type="project" value="InterPro"/>
</dbReference>
<comment type="similarity">
    <text evidence="1">Belongs to the acyl-ACP thioesterase family.</text>
</comment>
<sequence>MGNRFERNHKVAYGETSKNGEAFISEIVNYMVETSINHGESLGIGVEYQKSKGEAWILCRWDITFNEMPKFYEDIKVTTECMGANKFYAYRKFHIYRDEQCIVDAKSQWIYLDIEKRKAKRITEESIEKFDVEGKETLSFDKLLKGKEEISSRLFTVRYRDIDMNDHVNNTKYVCWAIETVEPDFITNHRIKNLKVVYKKETTYKDVVTSKIYSTEKDNVLLHKIFSNEGVELAVLQSTWDKIK</sequence>
<dbReference type="HOGENOM" id="CLU_045466_2_0_9"/>
<dbReference type="PANTHER" id="PTHR31727:SF6">
    <property type="entry name" value="OLEOYL-ACYL CARRIER PROTEIN THIOESTERASE 1, CHLOROPLASTIC"/>
    <property type="match status" value="1"/>
</dbReference>
<evidence type="ECO:0000256" key="4">
    <source>
        <dbReference type="ARBA" id="ARBA00022832"/>
    </source>
</evidence>
<evidence type="ECO:0000313" key="10">
    <source>
        <dbReference type="EMBL" id="CDM69791.1"/>
    </source>
</evidence>
<dbReference type="PANTHER" id="PTHR31727">
    <property type="entry name" value="OLEOYL-ACYL CARRIER PROTEIN THIOESTERASE 1, CHLOROPLASTIC"/>
    <property type="match status" value="1"/>
</dbReference>
<keyword evidence="3" id="KW-0378">Hydrolase</keyword>
<dbReference type="KEGG" id="clt:CM240_2674"/>
<dbReference type="Gene3D" id="3.10.129.10">
    <property type="entry name" value="Hotdog Thioesterase"/>
    <property type="match status" value="1"/>
</dbReference>
<organism evidence="10 11">
    <name type="scientific">Clostridium bornimense</name>
    <dbReference type="NCBI Taxonomy" id="1216932"/>
    <lineage>
        <taxon>Bacteria</taxon>
        <taxon>Bacillati</taxon>
        <taxon>Bacillota</taxon>
        <taxon>Clostridia</taxon>
        <taxon>Eubacteriales</taxon>
        <taxon>Clostridiaceae</taxon>
        <taxon>Clostridium</taxon>
    </lineage>
</organism>
<dbReference type="EMBL" id="HG917868">
    <property type="protein sequence ID" value="CDM69791.1"/>
    <property type="molecule type" value="Genomic_DNA"/>
</dbReference>
<evidence type="ECO:0000313" key="11">
    <source>
        <dbReference type="Proteomes" id="UP000019426"/>
    </source>
</evidence>
<dbReference type="CDD" id="cd00586">
    <property type="entry name" value="4HBT"/>
    <property type="match status" value="1"/>
</dbReference>
<keyword evidence="4" id="KW-0276">Fatty acid metabolism</keyword>
<dbReference type="RefSeq" id="WP_051483838.1">
    <property type="nucleotide sequence ID" value="NZ_HG917868.1"/>
</dbReference>
<dbReference type="InterPro" id="IPR049427">
    <property type="entry name" value="Acyl-ACP_TE_C"/>
</dbReference>
<dbReference type="Pfam" id="PF01643">
    <property type="entry name" value="Acyl-ACP_TE"/>
    <property type="match status" value="1"/>
</dbReference>
<accession>W6RYR8</accession>
<keyword evidence="2" id="KW-0444">Lipid biosynthesis</keyword>
<evidence type="ECO:0000256" key="3">
    <source>
        <dbReference type="ARBA" id="ARBA00022801"/>
    </source>
</evidence>
<keyword evidence="6" id="KW-0443">Lipid metabolism</keyword>
<keyword evidence="11" id="KW-1185">Reference proteome</keyword>
<dbReference type="SUPFAM" id="SSF54637">
    <property type="entry name" value="Thioesterase/thiol ester dehydrase-isomerase"/>
    <property type="match status" value="2"/>
</dbReference>
<dbReference type="eggNOG" id="COG3884">
    <property type="taxonomic scope" value="Bacteria"/>
</dbReference>
<dbReference type="InterPro" id="IPR002864">
    <property type="entry name" value="Acyl-ACP_thioesterase_NHD"/>
</dbReference>
<reference evidence="10 11" key="1">
    <citation type="submission" date="2013-11" db="EMBL/GenBank/DDBJ databases">
        <title>Complete genome sequence of Clostridum sp. M2/40.</title>
        <authorList>
            <person name="Wibberg D."/>
            <person name="Puehler A."/>
            <person name="Schlueter A."/>
        </authorList>
    </citation>
    <scope>NUCLEOTIDE SEQUENCE [LARGE SCALE GENOMIC DNA]</scope>
    <source>
        <strain evidence="11">M2/40</strain>
    </source>
</reference>